<proteinExistence type="inferred from homology"/>
<sequence>MTVIGLDDTDSRTRGMCSTYLASLVAAAVADAGGAVTRRLLVRLNPAVEHKTRGNAALALHTDLDAARAFDLAADLIARYAEVDDPRTSPGLVVADCAPEAVPPAVGAFARTAVRGFHTLDDALSLAADAGFETRGWGAETAGGRPGRGRIGALAATGAWAAFGGEAGDWTYERISYREFDRCGTPREVDLDSLFAAADAGYPAAWDTVDRATGEAVCVPNAPGPILHGIRGDDPEAVTAVADAVASEPVERTALFVTNQGTDAHLRDGALGSVRAGRAYRVTGEVVDPPETRRGGHVFLAVGDGDARLECVAFAPTGRFRDRVRALRAGDRVTVCGEVGRRDASGSEDGDESEDGDASDERAEREGATGALKLEKFAVRSLERTERVVPSCPDCGRSMESAGRGQGYRCRDCGTSADGKVDRPVERDLELGWYEVPPSARRHVAKPLVRGGFDAPTHPER</sequence>
<feature type="domain" description="TiaS FLD" evidence="9">
    <location>
        <begin position="147"/>
        <end position="265"/>
    </location>
</feature>
<evidence type="ECO:0000259" key="10">
    <source>
        <dbReference type="Pfam" id="PF22641"/>
    </source>
</evidence>
<dbReference type="PATRIC" id="fig|1324957.4.peg.2505"/>
<dbReference type="InterPro" id="IPR004365">
    <property type="entry name" value="NA-bd_OB_tRNA"/>
</dbReference>
<dbReference type="Proteomes" id="UP000017840">
    <property type="component" value="Unassembled WGS sequence"/>
</dbReference>
<evidence type="ECO:0000256" key="4">
    <source>
        <dbReference type="ARBA" id="ARBA00022741"/>
    </source>
</evidence>
<feature type="compositionally biased region" description="Basic and acidic residues" evidence="7">
    <location>
        <begin position="359"/>
        <end position="369"/>
    </location>
</feature>
<name>V4GRV1_9EURY</name>
<dbReference type="PANTHER" id="PTHR40705:SF1">
    <property type="entry name" value="TRNA(ILE2) 2-AGMATINYLCYTIDINE SYNTHETASE TIAS"/>
    <property type="match status" value="1"/>
</dbReference>
<dbReference type="AlphaFoldDB" id="V4GRV1"/>
<evidence type="ECO:0000313" key="13">
    <source>
        <dbReference type="Proteomes" id="UP000017840"/>
    </source>
</evidence>
<dbReference type="GO" id="GO:0003676">
    <property type="term" value="F:nucleic acid binding"/>
    <property type="evidence" value="ECO:0007669"/>
    <property type="project" value="InterPro"/>
</dbReference>
<dbReference type="PANTHER" id="PTHR40705">
    <property type="entry name" value="TRNA(ILE2) 2-AGMATINYLCYTIDINE SYNTHETASE TIAS"/>
    <property type="match status" value="1"/>
</dbReference>
<dbReference type="RefSeq" id="WP_023395042.1">
    <property type="nucleotide sequence ID" value="NZ_ASGZ01000044.1"/>
</dbReference>
<dbReference type="STRING" id="1324957.K933_12331"/>
<dbReference type="Gene3D" id="2.40.50.1010">
    <property type="match status" value="1"/>
</dbReference>
<evidence type="ECO:0000256" key="7">
    <source>
        <dbReference type="SAM" id="MobiDB-lite"/>
    </source>
</evidence>
<evidence type="ECO:0000256" key="1">
    <source>
        <dbReference type="ARBA" id="ARBA00022490"/>
    </source>
</evidence>
<dbReference type="HAMAP" id="MF_01892">
    <property type="entry name" value="tRNA_Ile2_agm2C_synt"/>
    <property type="match status" value="1"/>
</dbReference>
<comment type="subcellular location">
    <subcellularLocation>
        <location evidence="6">Cytoplasm</location>
    </subcellularLocation>
</comment>
<reference evidence="12 13" key="1">
    <citation type="journal article" date="2013" name="Genome Announc.">
        <title>Draft Genome Sequence of 'Candidatus Halobonum tyrrellensis' Strain G22, Isolated from the Hypersaline Waters of Lake Tyrrell, Australia.</title>
        <authorList>
            <person name="Ugalde J.A."/>
            <person name="Narasingarao P."/>
            <person name="Kuo S."/>
            <person name="Podell S."/>
            <person name="Allen E.E."/>
        </authorList>
    </citation>
    <scope>NUCLEOTIDE SEQUENCE [LARGE SCALE GENOMIC DNA]</scope>
    <source>
        <strain evidence="12 13">G22</strain>
    </source>
</reference>
<feature type="compositionally biased region" description="Acidic residues" evidence="7">
    <location>
        <begin position="346"/>
        <end position="358"/>
    </location>
</feature>
<dbReference type="InterPro" id="IPR013696">
    <property type="entry name" value="TiaS_FLD"/>
</dbReference>
<organism evidence="12 13">
    <name type="scientific">Candidatus Halobonum tyrrellensis G22</name>
    <dbReference type="NCBI Taxonomy" id="1324957"/>
    <lineage>
        <taxon>Archaea</taxon>
        <taxon>Methanobacteriati</taxon>
        <taxon>Methanobacteriota</taxon>
        <taxon>Stenosarchaea group</taxon>
        <taxon>Halobacteria</taxon>
        <taxon>Halobacteriales</taxon>
        <taxon>Haloferacaceae</taxon>
        <taxon>Candidatus Halobonum</taxon>
    </lineage>
</organism>
<protein>
    <recommendedName>
        <fullName evidence="6">tRNA(Ile2) 2-agmatinylcytidine synthetase TiaS</fullName>
        <shortName evidence="6">tRNA(Ile2)-agm2C synthetase</shortName>
        <ecNumber evidence="6">6.3.4.22</ecNumber>
    </recommendedName>
    <alternativeName>
        <fullName evidence="6">tRNA(Ile2) agmatidine synthetase</fullName>
    </alternativeName>
</protein>
<dbReference type="Gene3D" id="3.90.600.20">
    <property type="match status" value="1"/>
</dbReference>
<evidence type="ECO:0000256" key="3">
    <source>
        <dbReference type="ARBA" id="ARBA00022694"/>
    </source>
</evidence>
<evidence type="ECO:0000259" key="8">
    <source>
        <dbReference type="Pfam" id="PF01336"/>
    </source>
</evidence>
<dbReference type="GO" id="GO:0002101">
    <property type="term" value="P:tRNA wobble cytosine modification"/>
    <property type="evidence" value="ECO:0007669"/>
    <property type="project" value="UniProtKB-UniRule"/>
</dbReference>
<dbReference type="GO" id="GO:0016879">
    <property type="term" value="F:ligase activity, forming carbon-nitrogen bonds"/>
    <property type="evidence" value="ECO:0007669"/>
    <property type="project" value="UniProtKB-UniRule"/>
</dbReference>
<dbReference type="eggNOG" id="arCOG01115">
    <property type="taxonomic scope" value="Archaea"/>
</dbReference>
<feature type="region of interest" description="Disordered" evidence="7">
    <location>
        <begin position="339"/>
        <end position="369"/>
    </location>
</feature>
<dbReference type="Pfam" id="PF01336">
    <property type="entry name" value="tRNA_anti-codon"/>
    <property type="match status" value="1"/>
</dbReference>
<gene>
    <name evidence="6" type="primary">tiaS</name>
    <name evidence="12" type="ORF">K933_12331</name>
</gene>
<dbReference type="Pfam" id="PF08489">
    <property type="entry name" value="TiaS_FLD"/>
    <property type="match status" value="1"/>
</dbReference>
<dbReference type="OrthoDB" id="39189at2157"/>
<evidence type="ECO:0000313" key="12">
    <source>
        <dbReference type="EMBL" id="ESP87781.1"/>
    </source>
</evidence>
<keyword evidence="1 6" id="KW-0963">Cytoplasm</keyword>
<feature type="domain" description="TiaS C-terminal zinc ribbon" evidence="11">
    <location>
        <begin position="390"/>
        <end position="429"/>
    </location>
</feature>
<dbReference type="Pfam" id="PF23783">
    <property type="entry name" value="Zn_ribbon_TiaS"/>
    <property type="match status" value="1"/>
</dbReference>
<keyword evidence="3 6" id="KW-0819">tRNA processing</keyword>
<comment type="similarity">
    <text evidence="6">Belongs to the TiaS family.</text>
</comment>
<comment type="function">
    <text evidence="6">ATP-dependent agmatine transferase that catalyzes the formation of 2-agmatinylcytidine (agm2C) at the wobble position (C34) of tRNA(Ile2), converting the codon specificity from AUG to AUA.</text>
</comment>
<dbReference type="EMBL" id="ASGZ01000044">
    <property type="protein sequence ID" value="ESP87781.1"/>
    <property type="molecule type" value="Genomic_DNA"/>
</dbReference>
<keyword evidence="2 6" id="KW-0436">Ligase</keyword>
<dbReference type="InterPro" id="IPR053870">
    <property type="entry name" value="TiaS-like_TCKD"/>
</dbReference>
<dbReference type="GO" id="GO:0005737">
    <property type="term" value="C:cytoplasm"/>
    <property type="evidence" value="ECO:0007669"/>
    <property type="project" value="UniProtKB-SubCell"/>
</dbReference>
<evidence type="ECO:0000256" key="6">
    <source>
        <dbReference type="HAMAP-Rule" id="MF_01892"/>
    </source>
</evidence>
<evidence type="ECO:0000259" key="11">
    <source>
        <dbReference type="Pfam" id="PF23783"/>
    </source>
</evidence>
<dbReference type="Gene3D" id="3.30.70.2200">
    <property type="match status" value="1"/>
</dbReference>
<keyword evidence="5 6" id="KW-0067">ATP-binding</keyword>
<comment type="catalytic activity">
    <reaction evidence="6">
        <text>cytidine(34) in tRNA(Ile2) + agmatine + ATP + H2O = 2-agmatinylcytidine(34) in tRNA(Ile2) + AMP + 2 phosphate + 2 H(+)</text>
        <dbReference type="Rhea" id="RHEA:43608"/>
        <dbReference type="Rhea" id="RHEA-COMP:10625"/>
        <dbReference type="Rhea" id="RHEA-COMP:10626"/>
        <dbReference type="ChEBI" id="CHEBI:15377"/>
        <dbReference type="ChEBI" id="CHEBI:15378"/>
        <dbReference type="ChEBI" id="CHEBI:30616"/>
        <dbReference type="ChEBI" id="CHEBI:43474"/>
        <dbReference type="ChEBI" id="CHEBI:58145"/>
        <dbReference type="ChEBI" id="CHEBI:82748"/>
        <dbReference type="ChEBI" id="CHEBI:83545"/>
        <dbReference type="ChEBI" id="CHEBI:456215"/>
        <dbReference type="EC" id="6.3.4.22"/>
    </reaction>
</comment>
<dbReference type="InterPro" id="IPR055394">
    <property type="entry name" value="Zn_ribbon_TiaS"/>
</dbReference>
<dbReference type="EC" id="6.3.4.22" evidence="6"/>
<dbReference type="CDD" id="cd04482">
    <property type="entry name" value="RPA2_OBF_like"/>
    <property type="match status" value="1"/>
</dbReference>
<feature type="domain" description="TiaS-like TCKD" evidence="10">
    <location>
        <begin position="3"/>
        <end position="61"/>
    </location>
</feature>
<evidence type="ECO:0000256" key="2">
    <source>
        <dbReference type="ARBA" id="ARBA00022598"/>
    </source>
</evidence>
<comment type="caution">
    <text evidence="12">The sequence shown here is derived from an EMBL/GenBank/DDBJ whole genome shotgun (WGS) entry which is preliminary data.</text>
</comment>
<dbReference type="GO" id="GO:0005524">
    <property type="term" value="F:ATP binding"/>
    <property type="evidence" value="ECO:0007669"/>
    <property type="project" value="UniProtKB-KW"/>
</dbReference>
<dbReference type="Pfam" id="PF22641">
    <property type="entry name" value="TiaS_TCKD"/>
    <property type="match status" value="1"/>
</dbReference>
<feature type="domain" description="OB" evidence="8">
    <location>
        <begin position="281"/>
        <end position="343"/>
    </location>
</feature>
<accession>V4GRV1</accession>
<keyword evidence="13" id="KW-1185">Reference proteome</keyword>
<dbReference type="InterPro" id="IPR024913">
    <property type="entry name" value="tRNA_Ile2__agm2C_synt"/>
</dbReference>
<evidence type="ECO:0000256" key="5">
    <source>
        <dbReference type="ARBA" id="ARBA00022840"/>
    </source>
</evidence>
<evidence type="ECO:0000259" key="9">
    <source>
        <dbReference type="Pfam" id="PF08489"/>
    </source>
</evidence>
<keyword evidence="4 6" id="KW-0547">Nucleotide-binding</keyword>